<feature type="non-terminal residue" evidence="11">
    <location>
        <position position="293"/>
    </location>
</feature>
<dbReference type="GO" id="GO:0000049">
    <property type="term" value="F:tRNA binding"/>
    <property type="evidence" value="ECO:0007669"/>
    <property type="project" value="UniProtKB-KW"/>
</dbReference>
<dbReference type="InterPro" id="IPR050058">
    <property type="entry name" value="Ala-tRNA_ligase"/>
</dbReference>
<name>A0A382UID2_9ZZZZ</name>
<evidence type="ECO:0000256" key="1">
    <source>
        <dbReference type="ARBA" id="ARBA00008226"/>
    </source>
</evidence>
<keyword evidence="7" id="KW-0694">RNA-binding</keyword>
<dbReference type="InterPro" id="IPR009000">
    <property type="entry name" value="Transl_B-barrel_sf"/>
</dbReference>
<feature type="domain" description="Alanyl-transfer RNA synthetases family profile" evidence="10">
    <location>
        <begin position="1"/>
        <end position="293"/>
    </location>
</feature>
<evidence type="ECO:0000256" key="7">
    <source>
        <dbReference type="ARBA" id="ARBA00022884"/>
    </source>
</evidence>
<dbReference type="PANTHER" id="PTHR11777:SF9">
    <property type="entry name" value="ALANINE--TRNA LIGASE, CYTOPLASMIC"/>
    <property type="match status" value="1"/>
</dbReference>
<dbReference type="Pfam" id="PF07973">
    <property type="entry name" value="tRNA_SAD"/>
    <property type="match status" value="1"/>
</dbReference>
<keyword evidence="3" id="KW-0820">tRNA-binding</keyword>
<dbReference type="Gene3D" id="3.30.980.10">
    <property type="entry name" value="Threonyl-trna Synthetase, Chain A, domain 2"/>
    <property type="match status" value="1"/>
</dbReference>
<dbReference type="InterPro" id="IPR012947">
    <property type="entry name" value="tRNA_SAD"/>
</dbReference>
<protein>
    <recommendedName>
        <fullName evidence="2">alanine--tRNA ligase</fullName>
        <ecNumber evidence="2">6.1.1.7</ecNumber>
    </recommendedName>
</protein>
<dbReference type="Pfam" id="PF01411">
    <property type="entry name" value="tRNA-synt_2c"/>
    <property type="match status" value="1"/>
</dbReference>
<dbReference type="GO" id="GO:0005829">
    <property type="term" value="C:cytosol"/>
    <property type="evidence" value="ECO:0007669"/>
    <property type="project" value="TreeGrafter"/>
</dbReference>
<reference evidence="11" key="1">
    <citation type="submission" date="2018-05" db="EMBL/GenBank/DDBJ databases">
        <authorList>
            <person name="Lanie J.A."/>
            <person name="Ng W.-L."/>
            <person name="Kazmierczak K.M."/>
            <person name="Andrzejewski T.M."/>
            <person name="Davidsen T.M."/>
            <person name="Wayne K.J."/>
            <person name="Tettelin H."/>
            <person name="Glass J.I."/>
            <person name="Rusch D."/>
            <person name="Podicherti R."/>
            <person name="Tsui H.-C.T."/>
            <person name="Winkler M.E."/>
        </authorList>
    </citation>
    <scope>NUCLEOTIDE SEQUENCE</scope>
</reference>
<dbReference type="InterPro" id="IPR018163">
    <property type="entry name" value="Thr/Ala-tRNA-synth_IIc_edit"/>
</dbReference>
<dbReference type="GO" id="GO:0005524">
    <property type="term" value="F:ATP binding"/>
    <property type="evidence" value="ECO:0007669"/>
    <property type="project" value="UniProtKB-KW"/>
</dbReference>
<keyword evidence="4" id="KW-0436">Ligase</keyword>
<evidence type="ECO:0000256" key="3">
    <source>
        <dbReference type="ARBA" id="ARBA00022555"/>
    </source>
</evidence>
<dbReference type="FunFam" id="3.30.980.10:FF:000004">
    <property type="entry name" value="Alanine--tRNA ligase, cytoplasmic"/>
    <property type="match status" value="1"/>
</dbReference>
<evidence type="ECO:0000256" key="9">
    <source>
        <dbReference type="ARBA" id="ARBA00023146"/>
    </source>
</evidence>
<evidence type="ECO:0000256" key="4">
    <source>
        <dbReference type="ARBA" id="ARBA00022598"/>
    </source>
</evidence>
<dbReference type="SMART" id="SM00863">
    <property type="entry name" value="tRNA_SAD"/>
    <property type="match status" value="1"/>
</dbReference>
<dbReference type="SUPFAM" id="SSF50447">
    <property type="entry name" value="Translation proteins"/>
    <property type="match status" value="1"/>
</dbReference>
<dbReference type="PROSITE" id="PS50860">
    <property type="entry name" value="AA_TRNA_LIGASE_II_ALA"/>
    <property type="match status" value="1"/>
</dbReference>
<feature type="non-terminal residue" evidence="11">
    <location>
        <position position="1"/>
    </location>
</feature>
<gene>
    <name evidence="11" type="ORF">METZ01_LOCUS386893</name>
</gene>
<evidence type="ECO:0000256" key="8">
    <source>
        <dbReference type="ARBA" id="ARBA00022917"/>
    </source>
</evidence>
<evidence type="ECO:0000256" key="5">
    <source>
        <dbReference type="ARBA" id="ARBA00022741"/>
    </source>
</evidence>
<dbReference type="EC" id="6.1.1.7" evidence="2"/>
<accession>A0A382UID2</accession>
<keyword evidence="5" id="KW-0547">Nucleotide-binding</keyword>
<evidence type="ECO:0000259" key="10">
    <source>
        <dbReference type="PROSITE" id="PS50860"/>
    </source>
</evidence>
<evidence type="ECO:0000256" key="6">
    <source>
        <dbReference type="ARBA" id="ARBA00022840"/>
    </source>
</evidence>
<sequence length="293" mass="31052">REAGLTVDNAGFDTLMEQQRDRARAAQKKEIISVSSLSSGATTEFVGFERLSATATVTEVVEEKKRTGIVLDRSPFYAEMGGQVGDTGTLSIGGKTWAVTGTQKAGDAFLHFIKGDGVPEVGGEAELAVDAARRAAIQRHHTVTHLFHWALHEVTSPDASQKGSYVGPDKLTFDFNSPALTPQQLADIEQLVNERIVDNAVVSWAETPYSEVSGNDGILQFFGDKYGDTVRVVQIGGEANALNGYSMELCGGTHARATGEIGLFRISAESAIAAGVRRVEAVAGLVAAGQARA</sequence>
<dbReference type="PANTHER" id="PTHR11777">
    <property type="entry name" value="ALANYL-TRNA SYNTHETASE"/>
    <property type="match status" value="1"/>
</dbReference>
<keyword evidence="8" id="KW-0648">Protein biosynthesis</keyword>
<dbReference type="EMBL" id="UINC01144491">
    <property type="protein sequence ID" value="SVD34039.1"/>
    <property type="molecule type" value="Genomic_DNA"/>
</dbReference>
<dbReference type="Gene3D" id="3.30.54.20">
    <property type="match status" value="1"/>
</dbReference>
<dbReference type="InterPro" id="IPR018164">
    <property type="entry name" value="Ala-tRNA-synth_IIc_N"/>
</dbReference>
<dbReference type="InterPro" id="IPR018165">
    <property type="entry name" value="Ala-tRNA-synth_IIc_core"/>
</dbReference>
<dbReference type="Gene3D" id="2.40.30.130">
    <property type="match status" value="1"/>
</dbReference>
<proteinExistence type="inferred from homology"/>
<dbReference type="AlphaFoldDB" id="A0A382UID2"/>
<keyword evidence="6" id="KW-0067">ATP-binding</keyword>
<dbReference type="GO" id="GO:0004813">
    <property type="term" value="F:alanine-tRNA ligase activity"/>
    <property type="evidence" value="ECO:0007669"/>
    <property type="project" value="UniProtKB-EC"/>
</dbReference>
<dbReference type="GO" id="GO:0002161">
    <property type="term" value="F:aminoacyl-tRNA deacylase activity"/>
    <property type="evidence" value="ECO:0007669"/>
    <property type="project" value="TreeGrafter"/>
</dbReference>
<evidence type="ECO:0000256" key="2">
    <source>
        <dbReference type="ARBA" id="ARBA00013168"/>
    </source>
</evidence>
<evidence type="ECO:0000313" key="11">
    <source>
        <dbReference type="EMBL" id="SVD34039.1"/>
    </source>
</evidence>
<comment type="similarity">
    <text evidence="1">Belongs to the class-II aminoacyl-tRNA synthetase family.</text>
</comment>
<organism evidence="11">
    <name type="scientific">marine metagenome</name>
    <dbReference type="NCBI Taxonomy" id="408172"/>
    <lineage>
        <taxon>unclassified sequences</taxon>
        <taxon>metagenomes</taxon>
        <taxon>ecological metagenomes</taxon>
    </lineage>
</organism>
<keyword evidence="9" id="KW-0030">Aminoacyl-tRNA synthetase</keyword>
<dbReference type="SUPFAM" id="SSF55186">
    <property type="entry name" value="ThrRS/AlaRS common domain"/>
    <property type="match status" value="1"/>
</dbReference>
<dbReference type="GO" id="GO:0006419">
    <property type="term" value="P:alanyl-tRNA aminoacylation"/>
    <property type="evidence" value="ECO:0007669"/>
    <property type="project" value="InterPro"/>
</dbReference>